<keyword evidence="1" id="KW-0472">Membrane</keyword>
<keyword evidence="1" id="KW-0812">Transmembrane</keyword>
<dbReference type="Proteomes" id="UP000785679">
    <property type="component" value="Unassembled WGS sequence"/>
</dbReference>
<keyword evidence="3" id="KW-1185">Reference proteome</keyword>
<feature type="transmembrane region" description="Helical" evidence="1">
    <location>
        <begin position="34"/>
        <end position="55"/>
    </location>
</feature>
<dbReference type="EMBL" id="RRYP01017076">
    <property type="protein sequence ID" value="TNV74369.1"/>
    <property type="molecule type" value="Genomic_DNA"/>
</dbReference>
<sequence>MLLLLSDWITLRMSSEVILDVARGIMWAPLKVDWIQLLSLFLIQMASYLALTLILGDSCCEIFGELPQLYLVEDEESLLDLIM</sequence>
<evidence type="ECO:0000313" key="2">
    <source>
        <dbReference type="EMBL" id="TNV74369.1"/>
    </source>
</evidence>
<organism evidence="2 3">
    <name type="scientific">Halteria grandinella</name>
    <dbReference type="NCBI Taxonomy" id="5974"/>
    <lineage>
        <taxon>Eukaryota</taxon>
        <taxon>Sar</taxon>
        <taxon>Alveolata</taxon>
        <taxon>Ciliophora</taxon>
        <taxon>Intramacronucleata</taxon>
        <taxon>Spirotrichea</taxon>
        <taxon>Stichotrichia</taxon>
        <taxon>Sporadotrichida</taxon>
        <taxon>Halteriidae</taxon>
        <taxon>Halteria</taxon>
    </lineage>
</organism>
<gene>
    <name evidence="2" type="ORF">FGO68_gene5559</name>
</gene>
<dbReference type="AlphaFoldDB" id="A0A8J8NGQ6"/>
<keyword evidence="1" id="KW-1133">Transmembrane helix</keyword>
<evidence type="ECO:0000256" key="1">
    <source>
        <dbReference type="SAM" id="Phobius"/>
    </source>
</evidence>
<reference evidence="2" key="1">
    <citation type="submission" date="2019-06" db="EMBL/GenBank/DDBJ databases">
        <authorList>
            <person name="Zheng W."/>
        </authorList>
    </citation>
    <scope>NUCLEOTIDE SEQUENCE</scope>
    <source>
        <strain evidence="2">QDHG01</strain>
    </source>
</reference>
<accession>A0A8J8NGQ6</accession>
<comment type="caution">
    <text evidence="2">The sequence shown here is derived from an EMBL/GenBank/DDBJ whole genome shotgun (WGS) entry which is preliminary data.</text>
</comment>
<protein>
    <submittedName>
        <fullName evidence="2">Uncharacterized protein</fullName>
    </submittedName>
</protein>
<evidence type="ECO:0000313" key="3">
    <source>
        <dbReference type="Proteomes" id="UP000785679"/>
    </source>
</evidence>
<proteinExistence type="predicted"/>
<name>A0A8J8NGQ6_HALGN</name>